<evidence type="ECO:0000256" key="2">
    <source>
        <dbReference type="SAM" id="MobiDB-lite"/>
    </source>
</evidence>
<name>A0ABV9S4F8_9PSEU</name>
<feature type="compositionally biased region" description="Low complexity" evidence="2">
    <location>
        <begin position="283"/>
        <end position="293"/>
    </location>
</feature>
<dbReference type="RefSeq" id="WP_378056361.1">
    <property type="nucleotide sequence ID" value="NZ_JBHSIS010000006.1"/>
</dbReference>
<comment type="caution">
    <text evidence="5">The sequence shown here is derived from an EMBL/GenBank/DDBJ whole genome shotgun (WGS) entry which is preliminary data.</text>
</comment>
<evidence type="ECO:0000256" key="3">
    <source>
        <dbReference type="SAM" id="Phobius"/>
    </source>
</evidence>
<feature type="transmembrane region" description="Helical" evidence="3">
    <location>
        <begin position="44"/>
        <end position="64"/>
    </location>
</feature>
<keyword evidence="1" id="KW-0175">Coiled coil</keyword>
<dbReference type="Pfam" id="PF20570">
    <property type="entry name" value="DUF6779"/>
    <property type="match status" value="1"/>
</dbReference>
<evidence type="ECO:0000256" key="1">
    <source>
        <dbReference type="SAM" id="Coils"/>
    </source>
</evidence>
<feature type="compositionally biased region" description="Pro residues" evidence="2">
    <location>
        <begin position="412"/>
        <end position="421"/>
    </location>
</feature>
<dbReference type="EMBL" id="JBHSIS010000006">
    <property type="protein sequence ID" value="MFC4854416.1"/>
    <property type="molecule type" value="Genomic_DNA"/>
</dbReference>
<evidence type="ECO:0000313" key="5">
    <source>
        <dbReference type="EMBL" id="MFC4854416.1"/>
    </source>
</evidence>
<feature type="domain" description="DUF6779" evidence="4">
    <location>
        <begin position="45"/>
        <end position="153"/>
    </location>
</feature>
<feature type="compositionally biased region" description="Polar residues" evidence="2">
    <location>
        <begin position="385"/>
        <end position="407"/>
    </location>
</feature>
<feature type="region of interest" description="Disordered" evidence="2">
    <location>
        <begin position="200"/>
        <end position="507"/>
    </location>
</feature>
<feature type="compositionally biased region" description="Basic and acidic residues" evidence="2">
    <location>
        <begin position="268"/>
        <end position="280"/>
    </location>
</feature>
<evidence type="ECO:0000313" key="6">
    <source>
        <dbReference type="Proteomes" id="UP001595859"/>
    </source>
</evidence>
<feature type="compositionally biased region" description="Basic and acidic residues" evidence="2">
    <location>
        <begin position="210"/>
        <end position="221"/>
    </location>
</feature>
<keyword evidence="6" id="KW-1185">Reference proteome</keyword>
<keyword evidence="3" id="KW-0812">Transmembrane</keyword>
<feature type="region of interest" description="Disordered" evidence="2">
    <location>
        <begin position="155"/>
        <end position="177"/>
    </location>
</feature>
<keyword evidence="3" id="KW-1133">Transmembrane helix</keyword>
<feature type="transmembrane region" description="Helical" evidence="3">
    <location>
        <begin position="20"/>
        <end position="38"/>
    </location>
</feature>
<protein>
    <submittedName>
        <fullName evidence="5">DUF6779 domain-containing protein</fullName>
    </submittedName>
</protein>
<feature type="compositionally biased region" description="Basic and acidic residues" evidence="2">
    <location>
        <begin position="329"/>
        <end position="345"/>
    </location>
</feature>
<accession>A0ABV9S4F8</accession>
<feature type="compositionally biased region" description="Basic and acidic residues" evidence="2">
    <location>
        <begin position="296"/>
        <end position="305"/>
    </location>
</feature>
<evidence type="ECO:0000259" key="4">
    <source>
        <dbReference type="Pfam" id="PF20570"/>
    </source>
</evidence>
<reference evidence="6" key="1">
    <citation type="journal article" date="2019" name="Int. J. Syst. Evol. Microbiol.">
        <title>The Global Catalogue of Microorganisms (GCM) 10K type strain sequencing project: providing services to taxonomists for standard genome sequencing and annotation.</title>
        <authorList>
            <consortium name="The Broad Institute Genomics Platform"/>
            <consortium name="The Broad Institute Genome Sequencing Center for Infectious Disease"/>
            <person name="Wu L."/>
            <person name="Ma J."/>
        </authorList>
    </citation>
    <scope>NUCLEOTIDE SEQUENCE [LARGE SCALE GENOMIC DNA]</scope>
    <source>
        <strain evidence="6">ZS-22-S1</strain>
    </source>
</reference>
<organism evidence="5 6">
    <name type="scientific">Actinophytocola glycyrrhizae</name>
    <dbReference type="NCBI Taxonomy" id="2044873"/>
    <lineage>
        <taxon>Bacteria</taxon>
        <taxon>Bacillati</taxon>
        <taxon>Actinomycetota</taxon>
        <taxon>Actinomycetes</taxon>
        <taxon>Pseudonocardiales</taxon>
        <taxon>Pseudonocardiaceae</taxon>
    </lineage>
</organism>
<proteinExistence type="predicted"/>
<feature type="coiled-coil region" evidence="1">
    <location>
        <begin position="104"/>
        <end position="131"/>
    </location>
</feature>
<dbReference type="Proteomes" id="UP001595859">
    <property type="component" value="Unassembled WGS sequence"/>
</dbReference>
<sequence>MNARRDSSDEPEVGSAVGRVLLAGAVLFALGATALLVLTDEQKWLRIGIVAALWAALGGAFLAAKYRRQVADQREAAAERQKVYELELEREVAARREYELEVAAEAKRQAEEDARDDLAVLRDELSKMRQTLESLLGGEFLVERYALRAESTRMRSLGDDRSLAMPGDVKRLPAARSEQPDIVVPPVVREAETELIERIREVHHKPRREPHREQPQHRPEPKAAGAGPPPAPRRPERPARTDWPTPEPVKPAKQREPAKPTKQAKPTKPREPVKPAKRPEQAPPAAARQQEQPTRFVEHPAEMSDRWFVSEGLTDSGSTPVQAPAPRGQEPKRRAEQPRRAEQQRPADPPPQRRPAPGWDDNDPEWAPSWQARREEKDMHFASQAERTSWLAQYNKPQPNGEPTYSSRAYVPPVPPEPESTPDPVLNDRPSRRGAEHRSEEAPGRRHRAEPVEESGGGRRRRAEGQPSWQEAVGESSGSHSAGRSVSELLANHGIDSSPRRRRRREE</sequence>
<gene>
    <name evidence="5" type="ORF">ACFPCV_12955</name>
</gene>
<dbReference type="InterPro" id="IPR046706">
    <property type="entry name" value="DUF6779"/>
</dbReference>
<feature type="compositionally biased region" description="Low complexity" evidence="2">
    <location>
        <begin position="474"/>
        <end position="487"/>
    </location>
</feature>
<keyword evidence="3" id="KW-0472">Membrane</keyword>
<feature type="compositionally biased region" description="Basic and acidic residues" evidence="2">
    <location>
        <begin position="429"/>
        <end position="444"/>
    </location>
</feature>